<dbReference type="PANTHER" id="PTHR35851">
    <property type="entry name" value="CELL DIVISION PROTEIN FTSQ"/>
    <property type="match status" value="1"/>
</dbReference>
<accession>A0A0P7JLD5</accession>
<evidence type="ECO:0000256" key="7">
    <source>
        <dbReference type="ARBA" id="ARBA00023136"/>
    </source>
</evidence>
<dbReference type="Proteomes" id="UP000050471">
    <property type="component" value="Unassembled WGS sequence"/>
</dbReference>
<evidence type="ECO:0000256" key="6">
    <source>
        <dbReference type="ARBA" id="ARBA00022989"/>
    </source>
</evidence>
<dbReference type="InterPro" id="IPR034746">
    <property type="entry name" value="POTRA"/>
</dbReference>
<comment type="similarity">
    <text evidence="9">Belongs to the FtsQ/DivIB family. FtsQ subfamily.</text>
</comment>
<evidence type="ECO:0000259" key="11">
    <source>
        <dbReference type="PROSITE" id="PS51779"/>
    </source>
</evidence>
<dbReference type="STRING" id="154981.AKJ29_04725"/>
<feature type="domain" description="POTRA" evidence="11">
    <location>
        <begin position="91"/>
        <end position="159"/>
    </location>
</feature>
<dbReference type="GO" id="GO:0043093">
    <property type="term" value="P:FtsZ-dependent cytokinesis"/>
    <property type="evidence" value="ECO:0007669"/>
    <property type="project" value="UniProtKB-UniRule"/>
</dbReference>
<dbReference type="HAMAP" id="MF_00911">
    <property type="entry name" value="FtsQ_subfam"/>
    <property type="match status" value="1"/>
</dbReference>
<dbReference type="InterPro" id="IPR005548">
    <property type="entry name" value="Cell_div_FtsQ/DivIB_C"/>
</dbReference>
<dbReference type="InterPro" id="IPR026579">
    <property type="entry name" value="FtsQ"/>
</dbReference>
<keyword evidence="3 9" id="KW-0997">Cell inner membrane</keyword>
<comment type="subcellular location">
    <subcellularLocation>
        <location evidence="9">Cell inner membrane</location>
        <topology evidence="9">Single-pass type II membrane protein</topology>
    </subcellularLocation>
    <subcellularLocation>
        <location evidence="1">Membrane</location>
    </subcellularLocation>
    <text evidence="9">Localizes to the division septum.</text>
</comment>
<name>A0A0P7JLD5_9RHOB</name>
<feature type="transmembrane region" description="Helical" evidence="9">
    <location>
        <begin position="46"/>
        <end position="65"/>
    </location>
</feature>
<keyword evidence="7 9" id="KW-0472">Membrane</keyword>
<organism evidence="12 13">
    <name type="scientific">Aliiroseovarius crassostreae</name>
    <dbReference type="NCBI Taxonomy" id="154981"/>
    <lineage>
        <taxon>Bacteria</taxon>
        <taxon>Pseudomonadati</taxon>
        <taxon>Pseudomonadota</taxon>
        <taxon>Alphaproteobacteria</taxon>
        <taxon>Rhodobacterales</taxon>
        <taxon>Paracoccaceae</taxon>
        <taxon>Aliiroseovarius</taxon>
    </lineage>
</organism>
<dbReference type="OrthoDB" id="9783091at2"/>
<keyword evidence="5 9" id="KW-0812">Transmembrane</keyword>
<reference evidence="12 13" key="1">
    <citation type="submission" date="2015-09" db="EMBL/GenBank/DDBJ databases">
        <title>Draft genome sequence of Aliiroseovarius crassostreae CV919-312TSm, the causative agent of Roseovarius Oyster Disease (formerly Juvenile Oyster Disease).</title>
        <authorList>
            <person name="Kessner L."/>
            <person name="Spinard E."/>
            <person name="Nelson D."/>
        </authorList>
    </citation>
    <scope>NUCLEOTIDE SEQUENCE [LARGE SCALE GENOMIC DNA]</scope>
    <source>
        <strain evidence="12 13">CV919-312</strain>
    </source>
</reference>
<dbReference type="PROSITE" id="PS51779">
    <property type="entry name" value="POTRA"/>
    <property type="match status" value="1"/>
</dbReference>
<dbReference type="AlphaFoldDB" id="A0A0P7JLD5"/>
<evidence type="ECO:0000256" key="5">
    <source>
        <dbReference type="ARBA" id="ARBA00022692"/>
    </source>
</evidence>
<dbReference type="RefSeq" id="WP_055192570.1">
    <property type="nucleotide sequence ID" value="NZ_FPBS01000011.1"/>
</dbReference>
<evidence type="ECO:0000256" key="1">
    <source>
        <dbReference type="ARBA" id="ARBA00004370"/>
    </source>
</evidence>
<keyword evidence="2 9" id="KW-1003">Cell membrane</keyword>
<evidence type="ECO:0000256" key="10">
    <source>
        <dbReference type="SAM" id="MobiDB-lite"/>
    </source>
</evidence>
<dbReference type="Pfam" id="PF03799">
    <property type="entry name" value="FtsQ_DivIB_C"/>
    <property type="match status" value="1"/>
</dbReference>
<keyword evidence="4 9" id="KW-0132">Cell division</keyword>
<keyword evidence="8 9" id="KW-0131">Cell cycle</keyword>
<dbReference type="EMBL" id="LKBA01000023">
    <property type="protein sequence ID" value="KPN61920.1"/>
    <property type="molecule type" value="Genomic_DNA"/>
</dbReference>
<comment type="function">
    <text evidence="9">Essential cell division protein.</text>
</comment>
<evidence type="ECO:0000313" key="12">
    <source>
        <dbReference type="EMBL" id="KPN61920.1"/>
    </source>
</evidence>
<evidence type="ECO:0000256" key="9">
    <source>
        <dbReference type="HAMAP-Rule" id="MF_00911"/>
    </source>
</evidence>
<sequence length="307" mass="34272">MQSLTHRSKPPVSPSGHGGAPVRRDPAPSRIAYKINRLWLTPLFRATLRVGLPVFLILLMAGWYFSNPTNRYAIGEKITDIKRSVQERPEFMVKLMAVEGASPIVDDAVRMLLPIDFPISSFDLDLEVMREEIMKLDVVANAELRIRPGGVLEVVISERDPVVVWRSQGQLELLDRSGHRVASLTGRAARADLPMIAGVGADKAVEEALRIIATAGPLADRLRGLVRVGERRWDLMLTKDQRIMLPENQPVFALEQVLALDQAQDLLARNVTAIDMRTPLRPTLRLGSDATEELRRIRGLETEEATE</sequence>
<dbReference type="GO" id="GO:0090529">
    <property type="term" value="P:cell septum assembly"/>
    <property type="evidence" value="ECO:0007669"/>
    <property type="project" value="InterPro"/>
</dbReference>
<keyword evidence="13" id="KW-1185">Reference proteome</keyword>
<comment type="caution">
    <text evidence="12">The sequence shown here is derived from an EMBL/GenBank/DDBJ whole genome shotgun (WGS) entry which is preliminary data.</text>
</comment>
<evidence type="ECO:0000256" key="2">
    <source>
        <dbReference type="ARBA" id="ARBA00022475"/>
    </source>
</evidence>
<evidence type="ECO:0000256" key="4">
    <source>
        <dbReference type="ARBA" id="ARBA00022618"/>
    </source>
</evidence>
<dbReference type="PANTHER" id="PTHR35851:SF1">
    <property type="entry name" value="CELL DIVISION PROTEIN FTSQ"/>
    <property type="match status" value="1"/>
</dbReference>
<evidence type="ECO:0000256" key="8">
    <source>
        <dbReference type="ARBA" id="ARBA00023306"/>
    </source>
</evidence>
<proteinExistence type="inferred from homology"/>
<dbReference type="GO" id="GO:0005886">
    <property type="term" value="C:plasma membrane"/>
    <property type="evidence" value="ECO:0007669"/>
    <property type="project" value="UniProtKB-SubCell"/>
</dbReference>
<dbReference type="GO" id="GO:0032153">
    <property type="term" value="C:cell division site"/>
    <property type="evidence" value="ECO:0007669"/>
    <property type="project" value="UniProtKB-UniRule"/>
</dbReference>
<feature type="region of interest" description="Disordered" evidence="10">
    <location>
        <begin position="1"/>
        <end position="25"/>
    </location>
</feature>
<keyword evidence="6 9" id="KW-1133">Transmembrane helix</keyword>
<protein>
    <recommendedName>
        <fullName evidence="9">Cell division protein FtsQ</fullName>
    </recommendedName>
</protein>
<evidence type="ECO:0000313" key="13">
    <source>
        <dbReference type="Proteomes" id="UP000050471"/>
    </source>
</evidence>
<evidence type="ECO:0000256" key="3">
    <source>
        <dbReference type="ARBA" id="ARBA00022519"/>
    </source>
</evidence>
<gene>
    <name evidence="9" type="primary">ftsQ</name>
    <name evidence="12" type="ORF">AKJ29_04725</name>
</gene>